<comment type="subcellular location">
    <subcellularLocation>
        <location evidence="1">Secreted</location>
    </subcellularLocation>
</comment>
<gene>
    <name evidence="9" type="ORF">EWH70_34905</name>
</gene>
<accession>A0A4Q7IWQ8</accession>
<reference evidence="9 10" key="1">
    <citation type="submission" date="2019-02" db="EMBL/GenBank/DDBJ databases">
        <title>Draft genome sequence of Amycolatopsis sp. 8-3EHSu isolated from roots of Suaeda maritima.</title>
        <authorList>
            <person name="Duangmal K."/>
            <person name="Chantavorakit T."/>
        </authorList>
    </citation>
    <scope>NUCLEOTIDE SEQUENCE [LARGE SCALE GENOMIC DNA]</scope>
    <source>
        <strain evidence="9 10">8-3EHSu</strain>
    </source>
</reference>
<evidence type="ECO:0000256" key="5">
    <source>
        <dbReference type="ARBA" id="ARBA00023277"/>
    </source>
</evidence>
<dbReference type="OrthoDB" id="3296611at2"/>
<keyword evidence="3 8" id="KW-0732">Signal</keyword>
<dbReference type="InterPro" id="IPR009939">
    <property type="entry name" value="Chitosanase_fungal"/>
</dbReference>
<protein>
    <recommendedName>
        <fullName evidence="11">Chitosanase of glycosyl hydrolase group 75</fullName>
    </recommendedName>
</protein>
<keyword evidence="10" id="KW-1185">Reference proteome</keyword>
<name>A0A4Q7IWQ8_9PSEU</name>
<evidence type="ECO:0008006" key="11">
    <source>
        <dbReference type="Google" id="ProtNLM"/>
    </source>
</evidence>
<keyword evidence="2" id="KW-0964">Secreted</keyword>
<sequence length="219" mass="22837">MPKRALLAVCAIAATTLLAPPAVAAGPSADQLRRAASCAKQISNGKFSEDSGGARTIPVCSTGSAVHWKSDFDIDCDGQVTAQCNKNTDPWFQPETHWQQSDGKHLNSAALPFIVVPSANSTWNFNNHNITGGTVAAVVYGNRVAYAVVGDSGPVNMIGEGSYKLAQQLGIDPNPKTGGVSGRVVDFILFPGVKASPIEDNRKAVTLGESAANRFVGNG</sequence>
<keyword evidence="5" id="KW-0119">Carbohydrate metabolism</keyword>
<keyword evidence="4" id="KW-0378">Hydrolase</keyword>
<dbReference type="RefSeq" id="WP_130479875.1">
    <property type="nucleotide sequence ID" value="NZ_SFCC01000026.1"/>
</dbReference>
<organism evidence="9 10">
    <name type="scientific">Amycolatopsis suaedae</name>
    <dbReference type="NCBI Taxonomy" id="2510978"/>
    <lineage>
        <taxon>Bacteria</taxon>
        <taxon>Bacillati</taxon>
        <taxon>Actinomycetota</taxon>
        <taxon>Actinomycetes</taxon>
        <taxon>Pseudonocardiales</taxon>
        <taxon>Pseudonocardiaceae</taxon>
        <taxon>Amycolatopsis</taxon>
    </lineage>
</organism>
<keyword evidence="7" id="KW-0624">Polysaccharide degradation</keyword>
<evidence type="ECO:0000256" key="7">
    <source>
        <dbReference type="ARBA" id="ARBA00023326"/>
    </source>
</evidence>
<comment type="caution">
    <text evidence="9">The sequence shown here is derived from an EMBL/GenBank/DDBJ whole genome shotgun (WGS) entry which is preliminary data.</text>
</comment>
<keyword evidence="6" id="KW-0326">Glycosidase</keyword>
<feature type="chain" id="PRO_5020482444" description="Chitosanase of glycosyl hydrolase group 75" evidence="8">
    <location>
        <begin position="25"/>
        <end position="219"/>
    </location>
</feature>
<evidence type="ECO:0000256" key="8">
    <source>
        <dbReference type="SAM" id="SignalP"/>
    </source>
</evidence>
<evidence type="ECO:0000256" key="3">
    <source>
        <dbReference type="ARBA" id="ARBA00022729"/>
    </source>
</evidence>
<evidence type="ECO:0000256" key="6">
    <source>
        <dbReference type="ARBA" id="ARBA00023295"/>
    </source>
</evidence>
<feature type="signal peptide" evidence="8">
    <location>
        <begin position="1"/>
        <end position="24"/>
    </location>
</feature>
<proteinExistence type="predicted"/>
<dbReference type="PANTHER" id="PTHR42061">
    <property type="entry name" value="ENDO-CHITOSANASE"/>
    <property type="match status" value="1"/>
</dbReference>
<dbReference type="GO" id="GO:0016977">
    <property type="term" value="F:chitosanase activity"/>
    <property type="evidence" value="ECO:0007669"/>
    <property type="project" value="InterPro"/>
</dbReference>
<dbReference type="PANTHER" id="PTHR42061:SF6">
    <property type="entry name" value="ENDO-CHITOSANASE"/>
    <property type="match status" value="1"/>
</dbReference>
<evidence type="ECO:0000256" key="4">
    <source>
        <dbReference type="ARBA" id="ARBA00022801"/>
    </source>
</evidence>
<dbReference type="Pfam" id="PF07335">
    <property type="entry name" value="Glyco_hydro_75"/>
    <property type="match status" value="1"/>
</dbReference>
<evidence type="ECO:0000256" key="1">
    <source>
        <dbReference type="ARBA" id="ARBA00004613"/>
    </source>
</evidence>
<dbReference type="GO" id="GO:0000272">
    <property type="term" value="P:polysaccharide catabolic process"/>
    <property type="evidence" value="ECO:0007669"/>
    <property type="project" value="UniProtKB-KW"/>
</dbReference>
<dbReference type="GO" id="GO:0005576">
    <property type="term" value="C:extracellular region"/>
    <property type="evidence" value="ECO:0007669"/>
    <property type="project" value="UniProtKB-SubCell"/>
</dbReference>
<dbReference type="Proteomes" id="UP000292003">
    <property type="component" value="Unassembled WGS sequence"/>
</dbReference>
<evidence type="ECO:0000256" key="2">
    <source>
        <dbReference type="ARBA" id="ARBA00022525"/>
    </source>
</evidence>
<evidence type="ECO:0000313" key="10">
    <source>
        <dbReference type="Proteomes" id="UP000292003"/>
    </source>
</evidence>
<evidence type="ECO:0000313" key="9">
    <source>
        <dbReference type="EMBL" id="RZQ59371.1"/>
    </source>
</evidence>
<dbReference type="AlphaFoldDB" id="A0A4Q7IWQ8"/>
<dbReference type="EMBL" id="SFCC01000026">
    <property type="protein sequence ID" value="RZQ59371.1"/>
    <property type="molecule type" value="Genomic_DNA"/>
</dbReference>